<evidence type="ECO:0000313" key="1">
    <source>
        <dbReference type="EMBL" id="THE42423.1"/>
    </source>
</evidence>
<protein>
    <submittedName>
        <fullName evidence="1">Uncharacterized protein</fullName>
    </submittedName>
</protein>
<dbReference type="Proteomes" id="UP000306790">
    <property type="component" value="Unassembled WGS sequence"/>
</dbReference>
<accession>A0ABY2Q1B8</accession>
<sequence>MQTLLVEKSAIVASGIKASRTIQEYNPLINAVPQESSWSSFKILSPRSGNTILPRWQIRTL</sequence>
<gene>
    <name evidence="1" type="ORF">DJ535_00770</name>
</gene>
<reference evidence="1 2" key="1">
    <citation type="submission" date="2018-05" db="EMBL/GenBank/DDBJ databases">
        <title>Isolation and genomic analyses of lactose-positive bacteria from faecal samples of preterm neonates.</title>
        <authorList>
            <person name="Chen Y."/>
            <person name="Brook T.C."/>
            <person name="O'Neill I."/>
            <person name="Soe C.Z."/>
            <person name="Hall L.J."/>
            <person name="Hoyles L."/>
        </authorList>
    </citation>
    <scope>NUCLEOTIDE SEQUENCE [LARGE SCALE GENOMIC DNA]</scope>
    <source>
        <strain evidence="1 2">P080C CL</strain>
    </source>
</reference>
<proteinExistence type="predicted"/>
<dbReference type="EMBL" id="QFVP01000001">
    <property type="protein sequence ID" value="THE42423.1"/>
    <property type="molecule type" value="Genomic_DNA"/>
</dbReference>
<name>A0ABY2Q1B8_9ENTR</name>
<keyword evidence="2" id="KW-1185">Reference proteome</keyword>
<evidence type="ECO:0000313" key="2">
    <source>
        <dbReference type="Proteomes" id="UP000306790"/>
    </source>
</evidence>
<organism evidence="1 2">
    <name type="scientific">Citrobacter murliniae</name>
    <dbReference type="NCBI Taxonomy" id="67829"/>
    <lineage>
        <taxon>Bacteria</taxon>
        <taxon>Pseudomonadati</taxon>
        <taxon>Pseudomonadota</taxon>
        <taxon>Gammaproteobacteria</taxon>
        <taxon>Enterobacterales</taxon>
        <taxon>Enterobacteriaceae</taxon>
        <taxon>Citrobacter</taxon>
        <taxon>Citrobacter freundii complex</taxon>
    </lineage>
</organism>
<comment type="caution">
    <text evidence="1">The sequence shown here is derived from an EMBL/GenBank/DDBJ whole genome shotgun (WGS) entry which is preliminary data.</text>
</comment>